<evidence type="ECO:0000313" key="1">
    <source>
        <dbReference type="EMBL" id="GLS46433.1"/>
    </source>
</evidence>
<reference evidence="1" key="4">
    <citation type="submission" date="2023-01" db="EMBL/GenBank/DDBJ databases">
        <title>Draft genome sequence of Methylobacterium brachythecii strain NBRC 107710.</title>
        <authorList>
            <person name="Sun Q."/>
            <person name="Mori K."/>
        </authorList>
    </citation>
    <scope>NUCLEOTIDE SEQUENCE</scope>
    <source>
        <strain evidence="1">NBRC 107710</strain>
    </source>
</reference>
<proteinExistence type="predicted"/>
<protein>
    <submittedName>
        <fullName evidence="2">Putative Fe-S cluster-containing MiaB family protein</fullName>
    </submittedName>
</protein>
<dbReference type="Proteomes" id="UP000517759">
    <property type="component" value="Unassembled WGS sequence"/>
</dbReference>
<dbReference type="RefSeq" id="WP_246412716.1">
    <property type="nucleotide sequence ID" value="NZ_BSPG01000042.1"/>
</dbReference>
<name>A0A7W6ADT4_9HYPH</name>
<evidence type="ECO:0000313" key="3">
    <source>
        <dbReference type="Proteomes" id="UP000517759"/>
    </source>
</evidence>
<organism evidence="2 3">
    <name type="scientific">Methylobacterium brachythecii</name>
    <dbReference type="NCBI Taxonomy" id="1176177"/>
    <lineage>
        <taxon>Bacteria</taxon>
        <taxon>Pseudomonadati</taxon>
        <taxon>Pseudomonadota</taxon>
        <taxon>Alphaproteobacteria</taxon>
        <taxon>Hyphomicrobiales</taxon>
        <taxon>Methylobacteriaceae</taxon>
        <taxon>Methylobacterium</taxon>
    </lineage>
</organism>
<keyword evidence="4" id="KW-1185">Reference proteome</keyword>
<dbReference type="Proteomes" id="UP001156881">
    <property type="component" value="Unassembled WGS sequence"/>
</dbReference>
<evidence type="ECO:0000313" key="2">
    <source>
        <dbReference type="EMBL" id="MBB3900868.1"/>
    </source>
</evidence>
<dbReference type="EMBL" id="JACIDN010000001">
    <property type="protein sequence ID" value="MBB3900868.1"/>
    <property type="molecule type" value="Genomic_DNA"/>
</dbReference>
<evidence type="ECO:0000313" key="4">
    <source>
        <dbReference type="Proteomes" id="UP001156881"/>
    </source>
</evidence>
<reference evidence="2 3" key="3">
    <citation type="submission" date="2020-08" db="EMBL/GenBank/DDBJ databases">
        <title>Genomic Encyclopedia of Type Strains, Phase IV (KMG-IV): sequencing the most valuable type-strain genomes for metagenomic binning, comparative biology and taxonomic classification.</title>
        <authorList>
            <person name="Goeker M."/>
        </authorList>
    </citation>
    <scope>NUCLEOTIDE SEQUENCE [LARGE SCALE GENOMIC DNA]</scope>
    <source>
        <strain evidence="2 3">DSM 24105</strain>
    </source>
</reference>
<comment type="caution">
    <text evidence="2">The sequence shown here is derived from an EMBL/GenBank/DDBJ whole genome shotgun (WGS) entry which is preliminary data.</text>
</comment>
<reference evidence="4" key="2">
    <citation type="journal article" date="2019" name="Int. J. Syst. Evol. Microbiol.">
        <title>The Global Catalogue of Microorganisms (GCM) 10K type strain sequencing project: providing services to taxonomists for standard genome sequencing and annotation.</title>
        <authorList>
            <consortium name="The Broad Institute Genomics Platform"/>
            <consortium name="The Broad Institute Genome Sequencing Center for Infectious Disease"/>
            <person name="Wu L."/>
            <person name="Ma J."/>
        </authorList>
    </citation>
    <scope>NUCLEOTIDE SEQUENCE [LARGE SCALE GENOMIC DNA]</scope>
    <source>
        <strain evidence="4">NBRC 107710</strain>
    </source>
</reference>
<accession>A0A7W6ADT4</accession>
<sequence length="71" mass="8202">MEVASYVERRRGCNHWEGEDAYDAPRGRDIATAIKTLGCERLHAEERCLRKLYQAKPEIRKAIDDPKNEDG</sequence>
<dbReference type="EMBL" id="BSPG01000042">
    <property type="protein sequence ID" value="GLS46433.1"/>
    <property type="molecule type" value="Genomic_DNA"/>
</dbReference>
<reference evidence="1" key="1">
    <citation type="journal article" date="2014" name="Int. J. Syst. Evol. Microbiol.">
        <title>Complete genome of a new Firmicutes species belonging to the dominant human colonic microbiota ('Ruminococcus bicirculans') reveals two chromosomes and a selective capacity to utilize plant glucans.</title>
        <authorList>
            <consortium name="NISC Comparative Sequencing Program"/>
            <person name="Wegmann U."/>
            <person name="Louis P."/>
            <person name="Goesmann A."/>
            <person name="Henrissat B."/>
            <person name="Duncan S.H."/>
            <person name="Flint H.J."/>
        </authorList>
    </citation>
    <scope>NUCLEOTIDE SEQUENCE</scope>
    <source>
        <strain evidence="1">NBRC 107710</strain>
    </source>
</reference>
<gene>
    <name evidence="1" type="ORF">GCM10007884_44270</name>
    <name evidence="2" type="ORF">GGR33_000348</name>
</gene>
<dbReference type="AlphaFoldDB" id="A0A7W6ADT4"/>